<evidence type="ECO:0000256" key="5">
    <source>
        <dbReference type="ARBA" id="ARBA00022801"/>
    </source>
</evidence>
<dbReference type="PANTHER" id="PTHR43101">
    <property type="entry name" value="BETA-FRUCTOSIDASE"/>
    <property type="match status" value="1"/>
</dbReference>
<reference evidence="13" key="1">
    <citation type="submission" date="2014-12" db="EMBL/GenBank/DDBJ databases">
        <title>Genome sequence of Clostridium beijerinckii strain 59B.</title>
        <authorList>
            <person name="Little G.T."/>
            <person name="Minton N.P."/>
        </authorList>
    </citation>
    <scope>NUCLEOTIDE SEQUENCE [LARGE SCALE GENOMIC DNA]</scope>
    <source>
        <strain evidence="13">59B</strain>
    </source>
</reference>
<dbReference type="SMART" id="SM00640">
    <property type="entry name" value="Glyco_32"/>
    <property type="match status" value="1"/>
</dbReference>
<dbReference type="PANTHER" id="PTHR43101:SF1">
    <property type="entry name" value="BETA-FRUCTOSIDASE"/>
    <property type="match status" value="1"/>
</dbReference>
<evidence type="ECO:0000256" key="3">
    <source>
        <dbReference type="ARBA" id="ARBA00012758"/>
    </source>
</evidence>
<keyword evidence="6 8" id="KW-0326">Glycosidase</keyword>
<dbReference type="InterPro" id="IPR023296">
    <property type="entry name" value="Glyco_hydro_beta-prop_sf"/>
</dbReference>
<sequence length="497" mass="58077">MISLMITKHQLNIEKAQKAIEATKPLIEDAKMRQRYHFMAEAGWINDPNGLIFFKNQYHFFYQYNPYDAYWGAMHWGHAVSGDMVHWEYMPIALAPSEHYDNHERGGCFSGSSIEHEGKLYLLYTGTTNYGDGFVQTQCLAYSEDGIHFQKYEKNPVVVAPEGYEQENFRDPKVWKHEDYFYMVCGAKKDNLAKALLFKSPNLKDWEFVNVLAESRGELGYMWECPDFYQIGDKHVLMFSPMGVHERKAVYLVGDMDYTTGKFDYYTTGEIDWGFDFYAPQSFLDGKGRRMLVGWANEWEWMPWWKDWGPSFKEKWCGFFNIPREVKLLEDNTLMFVPVEEFNKLHYDENIKENIEINKNKYEIHAGDGIAYEIKMEIDLRGTTADSFELILRCSNTKKTVITFDLKKSELTFDRNNSDGWSMGISRSILKLKDKNILDVDIFADQSSIEMFTDKYQTAHSGNVFATNEENKNYIVANNGILAIKKLFTWGMETSMK</sequence>
<organism evidence="12 13">
    <name type="scientific">Clostridium beijerinckii</name>
    <name type="common">Clostridium MP</name>
    <dbReference type="NCBI Taxonomy" id="1520"/>
    <lineage>
        <taxon>Bacteria</taxon>
        <taxon>Bacillati</taxon>
        <taxon>Bacillota</taxon>
        <taxon>Clostridia</taxon>
        <taxon>Eubacteriales</taxon>
        <taxon>Clostridiaceae</taxon>
        <taxon>Clostridium</taxon>
    </lineage>
</organism>
<evidence type="ECO:0000259" key="11">
    <source>
        <dbReference type="Pfam" id="PF08244"/>
    </source>
</evidence>
<dbReference type="Proteomes" id="UP000031866">
    <property type="component" value="Chromosome"/>
</dbReference>
<protein>
    <recommendedName>
        <fullName evidence="4 8">Sucrose-6-phosphate hydrolase</fullName>
        <ecNumber evidence="3 8">3.2.1.26</ecNumber>
    </recommendedName>
    <alternativeName>
        <fullName evidence="7 9">Invertase</fullName>
    </alternativeName>
</protein>
<dbReference type="Gene3D" id="2.60.120.560">
    <property type="entry name" value="Exo-inulinase, domain 1"/>
    <property type="match status" value="1"/>
</dbReference>
<dbReference type="KEGG" id="cbei:LF65_04375"/>
<evidence type="ECO:0000256" key="7">
    <source>
        <dbReference type="ARBA" id="ARBA00033367"/>
    </source>
</evidence>
<evidence type="ECO:0000313" key="13">
    <source>
        <dbReference type="Proteomes" id="UP000031866"/>
    </source>
</evidence>
<dbReference type="EC" id="3.2.1.26" evidence="3 8"/>
<dbReference type="UniPathway" id="UPA00238"/>
<dbReference type="InterPro" id="IPR013148">
    <property type="entry name" value="Glyco_hydro_32_N"/>
</dbReference>
<dbReference type="Gene3D" id="2.115.10.20">
    <property type="entry name" value="Glycosyl hydrolase domain, family 43"/>
    <property type="match status" value="1"/>
</dbReference>
<dbReference type="InterPro" id="IPR001362">
    <property type="entry name" value="Glyco_hydro_32"/>
</dbReference>
<evidence type="ECO:0000313" key="12">
    <source>
        <dbReference type="EMBL" id="AJH00915.2"/>
    </source>
</evidence>
<dbReference type="CDD" id="cd08996">
    <property type="entry name" value="GH32_FFase"/>
    <property type="match status" value="1"/>
</dbReference>
<comment type="subcellular location">
    <subcellularLocation>
        <location evidence="9">Cytoplasm</location>
    </subcellularLocation>
</comment>
<evidence type="ECO:0000259" key="10">
    <source>
        <dbReference type="Pfam" id="PF00251"/>
    </source>
</evidence>
<evidence type="ECO:0000256" key="2">
    <source>
        <dbReference type="ARBA" id="ARBA00009902"/>
    </source>
</evidence>
<dbReference type="InterPro" id="IPR013189">
    <property type="entry name" value="Glyco_hydro_32_C"/>
</dbReference>
<dbReference type="GO" id="GO:0005737">
    <property type="term" value="C:cytoplasm"/>
    <property type="evidence" value="ECO:0007669"/>
    <property type="project" value="UniProtKB-SubCell"/>
</dbReference>
<comment type="pathway">
    <text evidence="1 9">Glycan biosynthesis; sucrose metabolism.</text>
</comment>
<dbReference type="InterPro" id="IPR013320">
    <property type="entry name" value="ConA-like_dom_sf"/>
</dbReference>
<evidence type="ECO:0000256" key="1">
    <source>
        <dbReference type="ARBA" id="ARBA00004914"/>
    </source>
</evidence>
<dbReference type="Pfam" id="PF08244">
    <property type="entry name" value="Glyco_hydro_32C"/>
    <property type="match status" value="1"/>
</dbReference>
<dbReference type="InterPro" id="IPR051214">
    <property type="entry name" value="GH32_Enzymes"/>
</dbReference>
<dbReference type="InterPro" id="IPR006232">
    <property type="entry name" value="Suc6P_hydrolase"/>
</dbReference>
<dbReference type="NCBIfam" id="TIGR01322">
    <property type="entry name" value="scrB_fam"/>
    <property type="match status" value="1"/>
</dbReference>
<dbReference type="Pfam" id="PF00251">
    <property type="entry name" value="Glyco_hydro_32N"/>
    <property type="match status" value="1"/>
</dbReference>
<comment type="catalytic activity">
    <reaction evidence="8">
        <text>Hydrolysis of terminal non-reducing beta-D-fructofuranoside residues in beta-D-fructofuranosides.</text>
        <dbReference type="EC" id="3.2.1.26"/>
    </reaction>
</comment>
<proteinExistence type="inferred from homology"/>
<dbReference type="SUPFAM" id="SSF49899">
    <property type="entry name" value="Concanavalin A-like lectins/glucanases"/>
    <property type="match status" value="1"/>
</dbReference>
<dbReference type="AlphaFoldDB" id="A0A0B5QF37"/>
<evidence type="ECO:0000256" key="9">
    <source>
        <dbReference type="RuleBase" id="RU365015"/>
    </source>
</evidence>
<comment type="function">
    <text evidence="9">Enables the bacterium to metabolize sucrose as a sole carbon source.</text>
</comment>
<dbReference type="GO" id="GO:0005985">
    <property type="term" value="P:sucrose metabolic process"/>
    <property type="evidence" value="ECO:0007669"/>
    <property type="project" value="UniProtKB-UniPathway"/>
</dbReference>
<dbReference type="GO" id="GO:0004564">
    <property type="term" value="F:beta-fructofuranosidase activity"/>
    <property type="evidence" value="ECO:0007669"/>
    <property type="project" value="UniProtKB-EC"/>
</dbReference>
<evidence type="ECO:0000256" key="4">
    <source>
        <dbReference type="ARBA" id="ARBA00019623"/>
    </source>
</evidence>
<keyword evidence="9" id="KW-0963">Cytoplasm</keyword>
<dbReference type="SUPFAM" id="SSF75005">
    <property type="entry name" value="Arabinanase/levansucrase/invertase"/>
    <property type="match status" value="1"/>
</dbReference>
<feature type="domain" description="Glycosyl hydrolase family 32 N-terminal" evidence="10">
    <location>
        <begin position="37"/>
        <end position="335"/>
    </location>
</feature>
<evidence type="ECO:0000256" key="6">
    <source>
        <dbReference type="ARBA" id="ARBA00023295"/>
    </source>
</evidence>
<keyword evidence="5 8" id="KW-0378">Hydrolase</keyword>
<comment type="similarity">
    <text evidence="2 8">Belongs to the glycosyl hydrolase 32 family.</text>
</comment>
<accession>A0A0B5QF37</accession>
<name>A0A0B5QF37_CLOBE</name>
<keyword evidence="9" id="KW-0119">Carbohydrate metabolism</keyword>
<dbReference type="EMBL" id="CP010086">
    <property type="protein sequence ID" value="AJH00915.2"/>
    <property type="molecule type" value="Genomic_DNA"/>
</dbReference>
<feature type="domain" description="Glycosyl hydrolase family 32 C-terminal" evidence="11">
    <location>
        <begin position="349"/>
        <end position="485"/>
    </location>
</feature>
<evidence type="ECO:0000256" key="8">
    <source>
        <dbReference type="RuleBase" id="RU362110"/>
    </source>
</evidence>
<dbReference type="STRING" id="1520.LF65_04375"/>
<gene>
    <name evidence="12" type="ORF">LF65_04375</name>
</gene>